<dbReference type="InterPro" id="IPR005511">
    <property type="entry name" value="SMP-30"/>
</dbReference>
<feature type="binding site" evidence="3">
    <location>
        <position position="166"/>
    </location>
    <ligand>
        <name>substrate</name>
    </ligand>
</feature>
<dbReference type="Proteomes" id="UP000622317">
    <property type="component" value="Unassembled WGS sequence"/>
</dbReference>
<feature type="binding site" evidence="3">
    <location>
        <position position="218"/>
    </location>
    <ligand>
        <name>a divalent metal cation</name>
        <dbReference type="ChEBI" id="CHEBI:60240"/>
    </ligand>
</feature>
<feature type="signal peptide" evidence="4">
    <location>
        <begin position="1"/>
        <end position="22"/>
    </location>
</feature>
<evidence type="ECO:0000256" key="4">
    <source>
        <dbReference type="SAM" id="SignalP"/>
    </source>
</evidence>
<dbReference type="Pfam" id="PF08450">
    <property type="entry name" value="SGL"/>
    <property type="match status" value="1"/>
</dbReference>
<dbReference type="InterPro" id="IPR011042">
    <property type="entry name" value="6-blade_b-propeller_TolB-like"/>
</dbReference>
<keyword evidence="3" id="KW-0479">Metal-binding</keyword>
<comment type="cofactor">
    <cofactor evidence="3">
        <name>Zn(2+)</name>
        <dbReference type="ChEBI" id="CHEBI:29105"/>
    </cofactor>
    <text evidence="3">Binds 1 divalent metal cation per subunit.</text>
</comment>
<dbReference type="PRINTS" id="PR01790">
    <property type="entry name" value="SMP30FAMILY"/>
</dbReference>
<organism evidence="6 7">
    <name type="scientific">Pelagicoccus enzymogenes</name>
    <dbReference type="NCBI Taxonomy" id="2773457"/>
    <lineage>
        <taxon>Bacteria</taxon>
        <taxon>Pseudomonadati</taxon>
        <taxon>Verrucomicrobiota</taxon>
        <taxon>Opitutia</taxon>
        <taxon>Puniceicoccales</taxon>
        <taxon>Pelagicoccaceae</taxon>
        <taxon>Pelagicoccus</taxon>
    </lineage>
</organism>
<dbReference type="InterPro" id="IPR051262">
    <property type="entry name" value="SMP-30/CGR1_Lactonase"/>
</dbReference>
<comment type="caution">
    <text evidence="6">The sequence shown here is derived from an EMBL/GenBank/DDBJ whole genome shotgun (WGS) entry which is preliminary data.</text>
</comment>
<keyword evidence="3" id="KW-0862">Zinc</keyword>
<dbReference type="AlphaFoldDB" id="A0A927FBS3"/>
<dbReference type="PANTHER" id="PTHR47572">
    <property type="entry name" value="LIPOPROTEIN-RELATED"/>
    <property type="match status" value="1"/>
</dbReference>
<protein>
    <submittedName>
        <fullName evidence="6">SMP-30/gluconolactonase/LRE family protein</fullName>
    </submittedName>
</protein>
<feature type="domain" description="SMP-30/Gluconolactonase/LRE-like region" evidence="5">
    <location>
        <begin position="65"/>
        <end position="330"/>
    </location>
</feature>
<evidence type="ECO:0000313" key="7">
    <source>
        <dbReference type="Proteomes" id="UP000622317"/>
    </source>
</evidence>
<dbReference type="Gene3D" id="2.120.10.30">
    <property type="entry name" value="TolB, C-terminal domain"/>
    <property type="match status" value="1"/>
</dbReference>
<accession>A0A927FBS3</accession>
<dbReference type="GO" id="GO:0016787">
    <property type="term" value="F:hydrolase activity"/>
    <property type="evidence" value="ECO:0007669"/>
    <property type="project" value="UniProtKB-KW"/>
</dbReference>
<dbReference type="PANTHER" id="PTHR47572:SF4">
    <property type="entry name" value="LACTONASE DRP35"/>
    <property type="match status" value="1"/>
</dbReference>
<dbReference type="RefSeq" id="WP_191617983.1">
    <property type="nucleotide sequence ID" value="NZ_JACYFG010000038.1"/>
</dbReference>
<gene>
    <name evidence="6" type="ORF">IEN85_15360</name>
</gene>
<evidence type="ECO:0000256" key="2">
    <source>
        <dbReference type="PIRSR" id="PIRSR605511-1"/>
    </source>
</evidence>
<reference evidence="6" key="1">
    <citation type="submission" date="2020-09" db="EMBL/GenBank/DDBJ databases">
        <title>Pelagicoccus enzymogenes sp. nov. with an EPS production, isolated from marine sediment.</title>
        <authorList>
            <person name="Feng X."/>
        </authorList>
    </citation>
    <scope>NUCLEOTIDE SEQUENCE</scope>
    <source>
        <strain evidence="6">NFK12</strain>
    </source>
</reference>
<evidence type="ECO:0000313" key="6">
    <source>
        <dbReference type="EMBL" id="MBD5780876.1"/>
    </source>
</evidence>
<feature type="chain" id="PRO_5037289119" evidence="4">
    <location>
        <begin position="23"/>
        <end position="345"/>
    </location>
</feature>
<keyword evidence="4" id="KW-0732">Signal</keyword>
<evidence type="ECO:0000259" key="5">
    <source>
        <dbReference type="Pfam" id="PF08450"/>
    </source>
</evidence>
<evidence type="ECO:0000256" key="1">
    <source>
        <dbReference type="ARBA" id="ARBA00022801"/>
    </source>
</evidence>
<dbReference type="InterPro" id="IPR013658">
    <property type="entry name" value="SGL"/>
</dbReference>
<name>A0A927FBS3_9BACT</name>
<feature type="binding site" evidence="3">
    <location>
        <position position="67"/>
    </location>
    <ligand>
        <name>a divalent metal cation</name>
        <dbReference type="ChEBI" id="CHEBI:60240"/>
    </ligand>
</feature>
<feature type="binding site" evidence="3">
    <location>
        <position position="275"/>
    </location>
    <ligand>
        <name>a divalent metal cation</name>
        <dbReference type="ChEBI" id="CHEBI:60240"/>
    </ligand>
</feature>
<keyword evidence="1" id="KW-0378">Hydrolase</keyword>
<proteinExistence type="predicted"/>
<dbReference type="GO" id="GO:0046872">
    <property type="term" value="F:metal ion binding"/>
    <property type="evidence" value="ECO:0007669"/>
    <property type="project" value="UniProtKB-KW"/>
</dbReference>
<keyword evidence="7" id="KW-1185">Reference proteome</keyword>
<dbReference type="SUPFAM" id="SSF63829">
    <property type="entry name" value="Calcium-dependent phosphotriesterase"/>
    <property type="match status" value="1"/>
</dbReference>
<sequence length="345" mass="37701">MKLKSRLSALALSIAAASYAYGQREIVSHDSPYPTLGSIESYSPEFAALIDADAPMEVLAQGFRWSEGPLWDPSNNRLLFTDVPENTAYHWTQQDGVSIFLRPSGHTEVSPEGFRESGANGLAFSPEGQLVLCQHGNKQVALYDEASRTFTPLVNRYGERSFYSPNDLVFSTNGTLFFTDPPYGLHREQQQTIDTHYVYRRAADGTVTEVTDAIRYPNGIGLSPDGRTLYIASSDGRSPAIYAYPLDGDEFPTGESTLLFDASQYRSDTRKGGCDGMAIDSRGNIWATGPGGVWVIKPSGEVIGFLDTDGRLANCAFGGPHGTTLYITAADRLLRIETKVKGLVR</sequence>
<evidence type="ECO:0000256" key="3">
    <source>
        <dbReference type="PIRSR" id="PIRSR605511-2"/>
    </source>
</evidence>
<dbReference type="EMBL" id="JACYFG010000038">
    <property type="protein sequence ID" value="MBD5780876.1"/>
    <property type="molecule type" value="Genomic_DNA"/>
</dbReference>
<feature type="active site" description="Proton donor/acceptor" evidence="2">
    <location>
        <position position="275"/>
    </location>
</feature>